<evidence type="ECO:0000313" key="3">
    <source>
        <dbReference type="Proteomes" id="UP000054007"/>
    </source>
</evidence>
<accession>A0A0D7B2I8</accession>
<feature type="region of interest" description="Disordered" evidence="1">
    <location>
        <begin position="78"/>
        <end position="158"/>
    </location>
</feature>
<feature type="compositionally biased region" description="Pro residues" evidence="1">
    <location>
        <begin position="52"/>
        <end position="62"/>
    </location>
</feature>
<dbReference type="EMBL" id="KN880623">
    <property type="protein sequence ID" value="KIY64687.1"/>
    <property type="molecule type" value="Genomic_DNA"/>
</dbReference>
<proteinExistence type="predicted"/>
<evidence type="ECO:0000256" key="1">
    <source>
        <dbReference type="SAM" id="MobiDB-lite"/>
    </source>
</evidence>
<sequence length="295" mass="33124">MRAAHRTAVEVTYKIAVLTASFPSNHIRWPTKPERISALFAPRHKRHRAPPRRPCNPLPHPRVPNQYSWHKNCPSHGCRIGGHPRRPDVQQRSSCPFRRSPCRSPPSRAPPPQLGDVPLSWAPPHVSLPSPSSPPPSWTQDTHAPRSRGRPQRPEHRRCRPDCALPFHRRGLYACCRPAAHYAYVHVHLPCHICACCSCSLYTISNGLARLCLLAPNAALMSSLAAIAVELLLTSMDKLLLRYSRFMTPFATNMDLRAAPNARRLRSLLIIEVAKLLASDTQPPYILALQIMLTN</sequence>
<dbReference type="Proteomes" id="UP000054007">
    <property type="component" value="Unassembled WGS sequence"/>
</dbReference>
<feature type="region of interest" description="Disordered" evidence="1">
    <location>
        <begin position="40"/>
        <end position="63"/>
    </location>
</feature>
<feature type="compositionally biased region" description="Pro residues" evidence="1">
    <location>
        <begin position="103"/>
        <end position="113"/>
    </location>
</feature>
<feature type="compositionally biased region" description="Basic residues" evidence="1">
    <location>
        <begin position="145"/>
        <end position="158"/>
    </location>
</feature>
<name>A0A0D7B2I8_9AGAR</name>
<dbReference type="AlphaFoldDB" id="A0A0D7B2I8"/>
<reference evidence="2 3" key="1">
    <citation type="journal article" date="2015" name="Fungal Genet. Biol.">
        <title>Evolution of novel wood decay mechanisms in Agaricales revealed by the genome sequences of Fistulina hepatica and Cylindrobasidium torrendii.</title>
        <authorList>
            <person name="Floudas D."/>
            <person name="Held B.W."/>
            <person name="Riley R."/>
            <person name="Nagy L.G."/>
            <person name="Koehler G."/>
            <person name="Ransdell A.S."/>
            <person name="Younus H."/>
            <person name="Chow J."/>
            <person name="Chiniquy J."/>
            <person name="Lipzen A."/>
            <person name="Tritt A."/>
            <person name="Sun H."/>
            <person name="Haridas S."/>
            <person name="LaButti K."/>
            <person name="Ohm R.A."/>
            <person name="Kues U."/>
            <person name="Blanchette R.A."/>
            <person name="Grigoriev I.V."/>
            <person name="Minto R.E."/>
            <person name="Hibbett D.S."/>
        </authorList>
    </citation>
    <scope>NUCLEOTIDE SEQUENCE [LARGE SCALE GENOMIC DNA]</scope>
    <source>
        <strain evidence="2 3">FP15055 ss-10</strain>
    </source>
</reference>
<gene>
    <name evidence="2" type="ORF">CYLTODRAFT_88136</name>
</gene>
<feature type="compositionally biased region" description="Basic residues" evidence="1">
    <location>
        <begin position="42"/>
        <end position="51"/>
    </location>
</feature>
<evidence type="ECO:0000313" key="2">
    <source>
        <dbReference type="EMBL" id="KIY64687.1"/>
    </source>
</evidence>
<keyword evidence="3" id="KW-1185">Reference proteome</keyword>
<organism evidence="2 3">
    <name type="scientific">Cylindrobasidium torrendii FP15055 ss-10</name>
    <dbReference type="NCBI Taxonomy" id="1314674"/>
    <lineage>
        <taxon>Eukaryota</taxon>
        <taxon>Fungi</taxon>
        <taxon>Dikarya</taxon>
        <taxon>Basidiomycota</taxon>
        <taxon>Agaricomycotina</taxon>
        <taxon>Agaricomycetes</taxon>
        <taxon>Agaricomycetidae</taxon>
        <taxon>Agaricales</taxon>
        <taxon>Marasmiineae</taxon>
        <taxon>Physalacriaceae</taxon>
        <taxon>Cylindrobasidium</taxon>
    </lineage>
</organism>
<protein>
    <submittedName>
        <fullName evidence="2">Uncharacterized protein</fullName>
    </submittedName>
</protein>